<dbReference type="Gene3D" id="1.20.1740.10">
    <property type="entry name" value="Amino acid/polyamine transporter I"/>
    <property type="match status" value="1"/>
</dbReference>
<evidence type="ECO:0000256" key="5">
    <source>
        <dbReference type="ARBA" id="ARBA00023136"/>
    </source>
</evidence>
<feature type="transmembrane region" description="Helical" evidence="6">
    <location>
        <begin position="56"/>
        <end position="78"/>
    </location>
</feature>
<feature type="transmembrane region" description="Helical" evidence="6">
    <location>
        <begin position="295"/>
        <end position="324"/>
    </location>
</feature>
<dbReference type="EMBL" id="JBHSAB010000004">
    <property type="protein sequence ID" value="MFC3908329.1"/>
    <property type="molecule type" value="Genomic_DNA"/>
</dbReference>
<dbReference type="PANTHER" id="PTHR43243:SF4">
    <property type="entry name" value="CATIONIC AMINO ACID TRANSPORTER 4"/>
    <property type="match status" value="1"/>
</dbReference>
<keyword evidence="4 6" id="KW-1133">Transmembrane helix</keyword>
<feature type="transmembrane region" description="Helical" evidence="6">
    <location>
        <begin position="406"/>
        <end position="423"/>
    </location>
</feature>
<keyword evidence="2" id="KW-0813">Transport</keyword>
<feature type="transmembrane region" description="Helical" evidence="6">
    <location>
        <begin position="345"/>
        <end position="366"/>
    </location>
</feature>
<accession>A0ABV8CDD5</accession>
<dbReference type="PANTHER" id="PTHR43243">
    <property type="entry name" value="INNER MEMBRANE TRANSPORTER YGJI-RELATED"/>
    <property type="match status" value="1"/>
</dbReference>
<evidence type="ECO:0000256" key="6">
    <source>
        <dbReference type="SAM" id="Phobius"/>
    </source>
</evidence>
<dbReference type="RefSeq" id="WP_382341502.1">
    <property type="nucleotide sequence ID" value="NZ_JBHSAB010000004.1"/>
</dbReference>
<feature type="transmembrane region" description="Helical" evidence="6">
    <location>
        <begin position="180"/>
        <end position="199"/>
    </location>
</feature>
<protein>
    <submittedName>
        <fullName evidence="7">Amino acid permease</fullName>
    </submittedName>
</protein>
<comment type="caution">
    <text evidence="7">The sequence shown here is derived from an EMBL/GenBank/DDBJ whole genome shotgun (WGS) entry which is preliminary data.</text>
</comment>
<proteinExistence type="predicted"/>
<organism evidence="7 8">
    <name type="scientific">Legionella dresdenensis</name>
    <dbReference type="NCBI Taxonomy" id="450200"/>
    <lineage>
        <taxon>Bacteria</taxon>
        <taxon>Pseudomonadati</taxon>
        <taxon>Pseudomonadota</taxon>
        <taxon>Gammaproteobacteria</taxon>
        <taxon>Legionellales</taxon>
        <taxon>Legionellaceae</taxon>
        <taxon>Legionella</taxon>
    </lineage>
</organism>
<feature type="transmembrane region" description="Helical" evidence="6">
    <location>
        <begin position="372"/>
        <end position="394"/>
    </location>
</feature>
<comment type="subcellular location">
    <subcellularLocation>
        <location evidence="1">Membrane</location>
        <topology evidence="1">Multi-pass membrane protein</topology>
    </subcellularLocation>
</comment>
<feature type="transmembrane region" description="Helical" evidence="6">
    <location>
        <begin position="28"/>
        <end position="50"/>
    </location>
</feature>
<keyword evidence="5 6" id="KW-0472">Membrane</keyword>
<dbReference type="Proteomes" id="UP001595758">
    <property type="component" value="Unassembled WGS sequence"/>
</dbReference>
<feature type="transmembrane region" description="Helical" evidence="6">
    <location>
        <begin position="211"/>
        <end position="230"/>
    </location>
</feature>
<keyword evidence="3 6" id="KW-0812">Transmembrane</keyword>
<evidence type="ECO:0000313" key="7">
    <source>
        <dbReference type="EMBL" id="MFC3908329.1"/>
    </source>
</evidence>
<feature type="transmembrane region" description="Helical" evidence="6">
    <location>
        <begin position="251"/>
        <end position="275"/>
    </location>
</feature>
<dbReference type="InterPro" id="IPR002293">
    <property type="entry name" value="AA/rel_permease1"/>
</dbReference>
<keyword evidence="8" id="KW-1185">Reference proteome</keyword>
<dbReference type="PIRSF" id="PIRSF006060">
    <property type="entry name" value="AA_transporter"/>
    <property type="match status" value="1"/>
</dbReference>
<sequence>MDLFRKKAIIDSVDDEARLARCLSAVDLVLLGVGAIIGAGIFVLTGIVAATQAGPAIVLCYVIAGLACTFSALAYAELAASIGGCGSAYGYAYTGFGELVAWIVGWDLILEYAISVSAVSVGWSGYFNDMLRAMHVFMPVYLLHSPASGGIINILSMAIILILTLLLIWGIKSSSRVNNIMVAVKLSVIFLFIMIASLNVDTANWTPFMPFGFSGVMHGAALIFFAYVGFDAVSTAAEEAVNPQRDLPRGIIGSLILCTLLYIVVSGLLTGIIHYSGLNVASPISHSMLALGHKAAAGLIGVGAIAGLSTVMLVLFYGLTRVFFAMSRDGLLPKFFAYVDINTKTPVRIIVLCGVTMAIISAFVPISDLAELVNIGTLFAFITVCAGVIILRYTHPELPRPFKTPFMPLVPVLGIISCSYLIINLPMFTIMRFAIWMALGLVIYFAYSRFNSHLAKGEPETAVTLVKPASEKP</sequence>
<feature type="transmembrane region" description="Helical" evidence="6">
    <location>
        <begin position="99"/>
        <end position="127"/>
    </location>
</feature>
<evidence type="ECO:0000313" key="8">
    <source>
        <dbReference type="Proteomes" id="UP001595758"/>
    </source>
</evidence>
<gene>
    <name evidence="7" type="ORF">ACFORL_04475</name>
</gene>
<evidence type="ECO:0000256" key="1">
    <source>
        <dbReference type="ARBA" id="ARBA00004141"/>
    </source>
</evidence>
<evidence type="ECO:0000256" key="2">
    <source>
        <dbReference type="ARBA" id="ARBA00022448"/>
    </source>
</evidence>
<feature type="transmembrane region" description="Helical" evidence="6">
    <location>
        <begin position="147"/>
        <end position="168"/>
    </location>
</feature>
<reference evidence="8" key="1">
    <citation type="journal article" date="2019" name="Int. J. Syst. Evol. Microbiol.">
        <title>The Global Catalogue of Microorganisms (GCM) 10K type strain sequencing project: providing services to taxonomists for standard genome sequencing and annotation.</title>
        <authorList>
            <consortium name="The Broad Institute Genomics Platform"/>
            <consortium name="The Broad Institute Genome Sequencing Center for Infectious Disease"/>
            <person name="Wu L."/>
            <person name="Ma J."/>
        </authorList>
    </citation>
    <scope>NUCLEOTIDE SEQUENCE [LARGE SCALE GENOMIC DNA]</scope>
    <source>
        <strain evidence="8">CCUG 59858</strain>
    </source>
</reference>
<dbReference type="Pfam" id="PF13520">
    <property type="entry name" value="AA_permease_2"/>
    <property type="match status" value="1"/>
</dbReference>
<evidence type="ECO:0000256" key="4">
    <source>
        <dbReference type="ARBA" id="ARBA00022989"/>
    </source>
</evidence>
<name>A0ABV8CDD5_9GAMM</name>
<feature type="transmembrane region" description="Helical" evidence="6">
    <location>
        <begin position="429"/>
        <end position="447"/>
    </location>
</feature>
<evidence type="ECO:0000256" key="3">
    <source>
        <dbReference type="ARBA" id="ARBA00022692"/>
    </source>
</evidence>